<evidence type="ECO:0000256" key="1">
    <source>
        <dbReference type="SAM" id="MobiDB-lite"/>
    </source>
</evidence>
<dbReference type="Pfam" id="PF13441">
    <property type="entry name" value="Gly-zipper_YMGG"/>
    <property type="match status" value="1"/>
</dbReference>
<feature type="domain" description="YMGG-like Gly-zipper" evidence="2">
    <location>
        <begin position="72"/>
        <end position="114"/>
    </location>
</feature>
<dbReference type="RefSeq" id="WP_135873070.1">
    <property type="nucleotide sequence ID" value="NZ_SRSC01000006.1"/>
</dbReference>
<name>A0A4V3NZ26_9BACT</name>
<proteinExistence type="predicted"/>
<dbReference type="InterPro" id="IPR027367">
    <property type="entry name" value="Gly-zipper_YMGG"/>
</dbReference>
<evidence type="ECO:0000259" key="2">
    <source>
        <dbReference type="Pfam" id="PF13441"/>
    </source>
</evidence>
<evidence type="ECO:0000313" key="3">
    <source>
        <dbReference type="EMBL" id="TGU70092.1"/>
    </source>
</evidence>
<feature type="region of interest" description="Disordered" evidence="1">
    <location>
        <begin position="153"/>
        <end position="176"/>
    </location>
</feature>
<keyword evidence="4" id="KW-1185">Reference proteome</keyword>
<evidence type="ECO:0000313" key="4">
    <source>
        <dbReference type="Proteomes" id="UP000306416"/>
    </source>
</evidence>
<dbReference type="EMBL" id="SRSC01000006">
    <property type="protein sequence ID" value="TGU70092.1"/>
    <property type="molecule type" value="Genomic_DNA"/>
</dbReference>
<comment type="caution">
    <text evidence="3">The sequence shown here is derived from an EMBL/GenBank/DDBJ whole genome shotgun (WGS) entry which is preliminary data.</text>
</comment>
<protein>
    <submittedName>
        <fullName evidence="3">Glycine zipper family protein</fullName>
    </submittedName>
</protein>
<dbReference type="AlphaFoldDB" id="A0A4V3NZ26"/>
<gene>
    <name evidence="3" type="ORF">E4633_20025</name>
</gene>
<dbReference type="Proteomes" id="UP000306416">
    <property type="component" value="Unassembled WGS sequence"/>
</dbReference>
<reference evidence="3 4" key="1">
    <citation type="submission" date="2019-04" db="EMBL/GenBank/DDBJ databases">
        <title>Geobacter oryzae sp. nov., ferric-reducing bacteria isolated from paddy soil.</title>
        <authorList>
            <person name="Xu Z."/>
            <person name="Masuda Y."/>
            <person name="Itoh H."/>
            <person name="Senoo K."/>
        </authorList>
    </citation>
    <scope>NUCLEOTIDE SEQUENCE [LARGE SCALE GENOMIC DNA]</scope>
    <source>
        <strain evidence="3 4">Red111</strain>
    </source>
</reference>
<dbReference type="PROSITE" id="PS51257">
    <property type="entry name" value="PROKAR_LIPOPROTEIN"/>
    <property type="match status" value="1"/>
</dbReference>
<accession>A0A4V3NZ26</accession>
<sequence>MTRTLTNFCSLLALLVLGGCVTMPTGPSVRVLPAPGKTFEQFMAEDAVCRRYAEQQLGMSPQDTANQNTATSAVVGTAIGAGVGAVLGAASGNAGAGAAIGGGTGLLFGAASGSESGRVYGYEAQRRYDNTYVQCMYAKGNQIPGNVRKTRRVRTYVPPPPPGGYSVPPDYYPERY</sequence>
<organism evidence="3 4">
    <name type="scientific">Geomonas terrae</name>
    <dbReference type="NCBI Taxonomy" id="2562681"/>
    <lineage>
        <taxon>Bacteria</taxon>
        <taxon>Pseudomonadati</taxon>
        <taxon>Thermodesulfobacteriota</taxon>
        <taxon>Desulfuromonadia</taxon>
        <taxon>Geobacterales</taxon>
        <taxon>Geobacteraceae</taxon>
        <taxon>Geomonas</taxon>
    </lineage>
</organism>